<organism evidence="2 3">
    <name type="scientific">Photobacterium ganghwense</name>
    <dbReference type="NCBI Taxonomy" id="320778"/>
    <lineage>
        <taxon>Bacteria</taxon>
        <taxon>Pseudomonadati</taxon>
        <taxon>Pseudomonadota</taxon>
        <taxon>Gammaproteobacteria</taxon>
        <taxon>Vibrionales</taxon>
        <taxon>Vibrionaceae</taxon>
        <taxon>Photobacterium</taxon>
    </lineage>
</organism>
<dbReference type="EMBL" id="LDOU01000047">
    <property type="protein sequence ID" value="KLV03476.1"/>
    <property type="molecule type" value="Genomic_DNA"/>
</dbReference>
<gene>
    <name evidence="2" type="ORF">ABT57_24585</name>
</gene>
<dbReference type="AlphaFoldDB" id="A0A0J1GV12"/>
<comment type="caution">
    <text evidence="2">The sequence shown here is derived from an EMBL/GenBank/DDBJ whole genome shotgun (WGS) entry which is preliminary data.</text>
</comment>
<dbReference type="Proteomes" id="UP000035909">
    <property type="component" value="Unassembled WGS sequence"/>
</dbReference>
<evidence type="ECO:0000313" key="3">
    <source>
        <dbReference type="Proteomes" id="UP000035909"/>
    </source>
</evidence>
<keyword evidence="3" id="KW-1185">Reference proteome</keyword>
<name>A0A0J1GV12_9GAMM</name>
<feature type="compositionally biased region" description="Polar residues" evidence="1">
    <location>
        <begin position="1"/>
        <end position="13"/>
    </location>
</feature>
<accession>A0A0J1GV12</accession>
<protein>
    <submittedName>
        <fullName evidence="2">Uncharacterized protein</fullName>
    </submittedName>
</protein>
<proteinExistence type="predicted"/>
<reference evidence="2 3" key="1">
    <citation type="submission" date="2015-05" db="EMBL/GenBank/DDBJ databases">
        <title>Photobacterium galathea sp. nov.</title>
        <authorList>
            <person name="Machado H."/>
            <person name="Gram L."/>
        </authorList>
    </citation>
    <scope>NUCLEOTIDE SEQUENCE [LARGE SCALE GENOMIC DNA]</scope>
    <source>
        <strain evidence="2 3">DSM 22954</strain>
    </source>
</reference>
<feature type="compositionally biased region" description="Low complexity" evidence="1">
    <location>
        <begin position="36"/>
        <end position="51"/>
    </location>
</feature>
<dbReference type="PATRIC" id="fig|320778.3.peg.5249"/>
<evidence type="ECO:0000313" key="2">
    <source>
        <dbReference type="EMBL" id="KLV03476.1"/>
    </source>
</evidence>
<evidence type="ECO:0000256" key="1">
    <source>
        <dbReference type="SAM" id="MobiDB-lite"/>
    </source>
</evidence>
<feature type="compositionally biased region" description="Basic residues" evidence="1">
    <location>
        <begin position="62"/>
        <end position="74"/>
    </location>
</feature>
<feature type="region of interest" description="Disordered" evidence="1">
    <location>
        <begin position="1"/>
        <end position="105"/>
    </location>
</feature>
<sequence>MGQSSKRTRQQPSGGKAGKQRPASGQKPATAGSQPARKSGGSSKGKAGRAAPQPASNSLRGNLHRMKQQTKQMKRQPAFRNNRREDLGEIRQTGAAGFVPRISKR</sequence>
<dbReference type="RefSeq" id="WP_047887894.1">
    <property type="nucleotide sequence ID" value="NZ_JAHRDW010000219.1"/>
</dbReference>